<sequence>MVFLCKKCNQTFADIFEYKQHIISHSEQASNVSSSSLSKTTTTTSPPNVPTNKVLNSSAQTQQSKQYIPQHAMAMQNSYPQREYVHEPPSSLTSPPYHQHSNYSTGVREAVHQSSSSTPSITTVRTSPSVVYSESNLGSHRSESTQSNISGSSKSSSELRSPSPQHLLPSYDSRMYSNHQPFYPPHHHYQYAPQQPYYGHIPNSFNPSVIPTTYHPQYSQDQEIDHLCKNFDTGVNLGSRPYMNNMESMRSKWYCPICDVECNSQQKLNEHLQGKTHLKKLKNQHLISGHISPPNVNEEKPSSSASTPTAFSSLSDLKDIIEFHKRQTGDWFKCKICDVECNGPDVLMNHLGGKQHKKNQERYDLKSKLFHTESAQSNMDPQQRTTRDHEHTTSNDTDSSLETITEMINSGKLIKKDEGSEEGFFCAVCETFCNSLDALKDHLSGKKHLKNMKNAAALELREKSLKLQTPASLNQQLPQMEVYQVKGITNDRYADFDISRGVQILEYFFTKVYFQKPSYIEISEGPPHAMIFKCIIKMESHNFVVEGIASSKKDAKRYAAIETCRVLNQKGLLKEVVPDYLYYNPLSFPSNK</sequence>
<keyword evidence="5" id="KW-0862">Zinc</keyword>
<dbReference type="SUPFAM" id="SSF54768">
    <property type="entry name" value="dsRNA-binding domain-like"/>
    <property type="match status" value="1"/>
</dbReference>
<gene>
    <name evidence="12" type="ORF">C9374_011586</name>
</gene>
<evidence type="ECO:0000256" key="5">
    <source>
        <dbReference type="ARBA" id="ARBA00022833"/>
    </source>
</evidence>
<dbReference type="PANTHER" id="PTHR46144">
    <property type="entry name" value="ZINC FINGER PROTEIN 385B-LIKE"/>
    <property type="match status" value="1"/>
</dbReference>
<feature type="domain" description="DRBM" evidence="10">
    <location>
        <begin position="500"/>
        <end position="569"/>
    </location>
</feature>
<dbReference type="PROSITE" id="PS50157">
    <property type="entry name" value="ZINC_FINGER_C2H2_2"/>
    <property type="match status" value="1"/>
</dbReference>
<feature type="region of interest" description="Disordered" evidence="9">
    <location>
        <begin position="372"/>
        <end position="402"/>
    </location>
</feature>
<dbReference type="SMART" id="SM00355">
    <property type="entry name" value="ZnF_C2H2"/>
    <property type="match status" value="4"/>
</dbReference>
<evidence type="ECO:0000256" key="6">
    <source>
        <dbReference type="ARBA" id="ARBA00023242"/>
    </source>
</evidence>
<proteinExistence type="predicted"/>
<dbReference type="GO" id="GO:0008270">
    <property type="term" value="F:zinc ion binding"/>
    <property type="evidence" value="ECO:0007669"/>
    <property type="project" value="UniProtKB-KW"/>
</dbReference>
<accession>A0AA88GGZ1</accession>
<feature type="compositionally biased region" description="Polar residues" evidence="9">
    <location>
        <begin position="112"/>
        <end position="139"/>
    </location>
</feature>
<dbReference type="SMART" id="SM00451">
    <property type="entry name" value="ZnF_U1"/>
    <property type="match status" value="3"/>
</dbReference>
<keyword evidence="6" id="KW-0539">Nucleus</keyword>
<dbReference type="GeneID" id="68104040"/>
<feature type="compositionally biased region" description="Polar residues" evidence="9">
    <location>
        <begin position="90"/>
        <end position="105"/>
    </location>
</feature>
<comment type="subcellular location">
    <subcellularLocation>
        <location evidence="1">Nucleus</location>
    </subcellularLocation>
</comment>
<dbReference type="InterPro" id="IPR051868">
    <property type="entry name" value="ZN346_ZMAT4"/>
</dbReference>
<dbReference type="InterPro" id="IPR013087">
    <property type="entry name" value="Znf_C2H2_type"/>
</dbReference>
<dbReference type="PROSITE" id="PS00202">
    <property type="entry name" value="RUBREDOXIN"/>
    <property type="match status" value="1"/>
</dbReference>
<feature type="region of interest" description="Disordered" evidence="9">
    <location>
        <begin position="82"/>
        <end position="179"/>
    </location>
</feature>
<dbReference type="PROSITE" id="PS50137">
    <property type="entry name" value="DS_RBD"/>
    <property type="match status" value="1"/>
</dbReference>
<evidence type="ECO:0000256" key="7">
    <source>
        <dbReference type="PROSITE-ProRule" id="PRU00042"/>
    </source>
</evidence>
<dbReference type="GO" id="GO:0005634">
    <property type="term" value="C:nucleus"/>
    <property type="evidence" value="ECO:0007669"/>
    <property type="project" value="UniProtKB-SubCell"/>
</dbReference>
<evidence type="ECO:0000313" key="12">
    <source>
        <dbReference type="EMBL" id="KAG2373921.1"/>
    </source>
</evidence>
<evidence type="ECO:0008006" key="14">
    <source>
        <dbReference type="Google" id="ProtNLM"/>
    </source>
</evidence>
<dbReference type="EMBL" id="PYSW02000049">
    <property type="protein sequence ID" value="KAG2373921.1"/>
    <property type="molecule type" value="Genomic_DNA"/>
</dbReference>
<dbReference type="InterPro" id="IPR018527">
    <property type="entry name" value="Rubredoxin_Fe_BS"/>
</dbReference>
<dbReference type="Proteomes" id="UP000816034">
    <property type="component" value="Unassembled WGS sequence"/>
</dbReference>
<feature type="domain" description="C2H2-type" evidence="11">
    <location>
        <begin position="3"/>
        <end position="30"/>
    </location>
</feature>
<keyword evidence="3" id="KW-0677">Repeat</keyword>
<evidence type="ECO:0000313" key="13">
    <source>
        <dbReference type="Proteomes" id="UP000816034"/>
    </source>
</evidence>
<keyword evidence="13" id="KW-1185">Reference proteome</keyword>
<evidence type="ECO:0000259" key="10">
    <source>
        <dbReference type="PROSITE" id="PS50137"/>
    </source>
</evidence>
<evidence type="ECO:0000256" key="9">
    <source>
        <dbReference type="SAM" id="MobiDB-lite"/>
    </source>
</evidence>
<evidence type="ECO:0000256" key="3">
    <source>
        <dbReference type="ARBA" id="ARBA00022737"/>
    </source>
</evidence>
<dbReference type="PROSITE" id="PS00028">
    <property type="entry name" value="ZINC_FINGER_C2H2_1"/>
    <property type="match status" value="3"/>
</dbReference>
<dbReference type="RefSeq" id="XP_044543095.1">
    <property type="nucleotide sequence ID" value="XM_044687257.1"/>
</dbReference>
<feature type="region of interest" description="Disordered" evidence="9">
    <location>
        <begin position="288"/>
        <end position="310"/>
    </location>
</feature>
<evidence type="ECO:0000256" key="1">
    <source>
        <dbReference type="ARBA" id="ARBA00004123"/>
    </source>
</evidence>
<dbReference type="InterPro" id="IPR036236">
    <property type="entry name" value="Znf_C2H2_sf"/>
</dbReference>
<dbReference type="Gene3D" id="3.30.160.20">
    <property type="match status" value="1"/>
</dbReference>
<evidence type="ECO:0000256" key="2">
    <source>
        <dbReference type="ARBA" id="ARBA00022723"/>
    </source>
</evidence>
<feature type="compositionally biased region" description="Polar residues" evidence="9">
    <location>
        <begin position="373"/>
        <end position="384"/>
    </location>
</feature>
<feature type="compositionally biased region" description="Low complexity" evidence="9">
    <location>
        <begin position="30"/>
        <end position="54"/>
    </location>
</feature>
<dbReference type="Gene3D" id="3.30.160.60">
    <property type="entry name" value="Classic Zinc Finger"/>
    <property type="match status" value="3"/>
</dbReference>
<feature type="compositionally biased region" description="Polar residues" evidence="9">
    <location>
        <begin position="55"/>
        <end position="66"/>
    </location>
</feature>
<dbReference type="Pfam" id="PF12874">
    <property type="entry name" value="zf-met"/>
    <property type="match status" value="3"/>
</dbReference>
<name>A0AA88GGZ1_NAELO</name>
<comment type="caution">
    <text evidence="12">The sequence shown here is derived from an EMBL/GenBank/DDBJ whole genome shotgun (WGS) entry which is preliminary data.</text>
</comment>
<dbReference type="InterPro" id="IPR003604">
    <property type="entry name" value="Matrin/U1-like-C_Znf_C2H2"/>
</dbReference>
<dbReference type="GO" id="GO:0003723">
    <property type="term" value="F:RNA binding"/>
    <property type="evidence" value="ECO:0007669"/>
    <property type="project" value="UniProtKB-UniRule"/>
</dbReference>
<keyword evidence="8" id="KW-0694">RNA-binding</keyword>
<evidence type="ECO:0000256" key="4">
    <source>
        <dbReference type="ARBA" id="ARBA00022771"/>
    </source>
</evidence>
<evidence type="ECO:0000256" key="8">
    <source>
        <dbReference type="PROSITE-ProRule" id="PRU00266"/>
    </source>
</evidence>
<dbReference type="SUPFAM" id="SSF57667">
    <property type="entry name" value="beta-beta-alpha zinc fingers"/>
    <property type="match status" value="3"/>
</dbReference>
<dbReference type="InterPro" id="IPR014720">
    <property type="entry name" value="dsRBD_dom"/>
</dbReference>
<dbReference type="PANTHER" id="PTHR46144:SF6">
    <property type="entry name" value="C2H2-TYPE DOMAIN-CONTAINING PROTEIN"/>
    <property type="match status" value="1"/>
</dbReference>
<reference evidence="12 13" key="1">
    <citation type="journal article" date="2018" name="BMC Genomics">
        <title>The genome of Naegleria lovaniensis, the basis for a comparative approach to unravel pathogenicity factors of the human pathogenic amoeba N. fowleri.</title>
        <authorList>
            <person name="Liechti N."/>
            <person name="Schurch N."/>
            <person name="Bruggmann R."/>
            <person name="Wittwer M."/>
        </authorList>
    </citation>
    <scope>NUCLEOTIDE SEQUENCE [LARGE SCALE GENOMIC DNA]</scope>
    <source>
        <strain evidence="12 13">ATCC 30569</strain>
    </source>
</reference>
<keyword evidence="2" id="KW-0479">Metal-binding</keyword>
<dbReference type="Pfam" id="PF00035">
    <property type="entry name" value="dsrm"/>
    <property type="match status" value="1"/>
</dbReference>
<organism evidence="12 13">
    <name type="scientific">Naegleria lovaniensis</name>
    <name type="common">Amoeba</name>
    <dbReference type="NCBI Taxonomy" id="51637"/>
    <lineage>
        <taxon>Eukaryota</taxon>
        <taxon>Discoba</taxon>
        <taxon>Heterolobosea</taxon>
        <taxon>Tetramitia</taxon>
        <taxon>Eutetramitia</taxon>
        <taxon>Vahlkampfiidae</taxon>
        <taxon>Naegleria</taxon>
    </lineage>
</organism>
<keyword evidence="4 7" id="KW-0863">Zinc-finger</keyword>
<dbReference type="SMART" id="SM00358">
    <property type="entry name" value="DSRM"/>
    <property type="match status" value="1"/>
</dbReference>
<protein>
    <recommendedName>
        <fullName evidence="14">C2H2-type domain-containing protein</fullName>
    </recommendedName>
</protein>
<feature type="region of interest" description="Disordered" evidence="9">
    <location>
        <begin position="27"/>
        <end position="66"/>
    </location>
</feature>
<evidence type="ECO:0000259" key="11">
    <source>
        <dbReference type="PROSITE" id="PS50157"/>
    </source>
</evidence>
<feature type="compositionally biased region" description="Low complexity" evidence="9">
    <location>
        <begin position="144"/>
        <end position="163"/>
    </location>
</feature>
<dbReference type="AlphaFoldDB" id="A0AA88GGZ1"/>